<feature type="binding site" evidence="16">
    <location>
        <begin position="143"/>
        <end position="146"/>
    </location>
    <ligand>
        <name>FAD</name>
        <dbReference type="ChEBI" id="CHEBI:57692"/>
    </ligand>
</feature>
<comment type="subunit">
    <text evidence="4">Monomer.</text>
</comment>
<name>A0A8H5D1B8_9AGAR</name>
<evidence type="ECO:0000256" key="15">
    <source>
        <dbReference type="PIRSR" id="PIRSR000137-1"/>
    </source>
</evidence>
<evidence type="ECO:0000256" key="5">
    <source>
        <dbReference type="ARBA" id="ARBA00013177"/>
    </source>
</evidence>
<evidence type="ECO:0000256" key="12">
    <source>
        <dbReference type="ARBA" id="ARBA00034029"/>
    </source>
</evidence>
<comment type="similarity">
    <text evidence="3">Belongs to the GMC oxidoreductase family.</text>
</comment>
<evidence type="ECO:0000313" key="19">
    <source>
        <dbReference type="EMBL" id="KAF5351264.1"/>
    </source>
</evidence>
<dbReference type="EC" id="1.1.99.29" evidence="5"/>
<comment type="cofactor">
    <cofactor evidence="1 16">
        <name>FAD</name>
        <dbReference type="ChEBI" id="CHEBI:57692"/>
    </cofactor>
</comment>
<evidence type="ECO:0000256" key="7">
    <source>
        <dbReference type="ARBA" id="ARBA00022630"/>
    </source>
</evidence>
<reference evidence="19 20" key="1">
    <citation type="journal article" date="2020" name="ISME J.">
        <title>Uncovering the hidden diversity of litter-decomposition mechanisms in mushroom-forming fungi.</title>
        <authorList>
            <person name="Floudas D."/>
            <person name="Bentzer J."/>
            <person name="Ahren D."/>
            <person name="Johansson T."/>
            <person name="Persson P."/>
            <person name="Tunlid A."/>
        </authorList>
    </citation>
    <scope>NUCLEOTIDE SEQUENCE [LARGE SCALE GENOMIC DNA]</scope>
    <source>
        <strain evidence="19 20">CBS 146.42</strain>
    </source>
</reference>
<proteinExistence type="inferred from homology"/>
<dbReference type="InterPro" id="IPR000172">
    <property type="entry name" value="GMC_OxRdtase_N"/>
</dbReference>
<dbReference type="Gene3D" id="3.30.560.10">
    <property type="entry name" value="Glucose Oxidase, domain 3"/>
    <property type="match status" value="1"/>
</dbReference>
<dbReference type="InterPro" id="IPR036188">
    <property type="entry name" value="FAD/NAD-bd_sf"/>
</dbReference>
<dbReference type="GO" id="GO:0005576">
    <property type="term" value="C:extracellular region"/>
    <property type="evidence" value="ECO:0007669"/>
    <property type="project" value="UniProtKB-SubCell"/>
</dbReference>
<evidence type="ECO:0000256" key="17">
    <source>
        <dbReference type="SAM" id="Phobius"/>
    </source>
</evidence>
<keyword evidence="8 16" id="KW-0274">FAD</keyword>
<evidence type="ECO:0000256" key="8">
    <source>
        <dbReference type="ARBA" id="ARBA00022827"/>
    </source>
</evidence>
<feature type="domain" description="Glucose-methanol-choline oxidoreductase N-terminal" evidence="18">
    <location>
        <begin position="324"/>
        <end position="338"/>
    </location>
</feature>
<evidence type="ECO:0000256" key="9">
    <source>
        <dbReference type="ARBA" id="ARBA00024699"/>
    </source>
</evidence>
<accession>A0A8H5D1B8</accession>
<evidence type="ECO:0000256" key="2">
    <source>
        <dbReference type="ARBA" id="ARBA00004613"/>
    </source>
</evidence>
<comment type="caution">
    <text evidence="19">The sequence shown here is derived from an EMBL/GenBank/DDBJ whole genome shotgun (WGS) entry which is preliminary data.</text>
</comment>
<evidence type="ECO:0000256" key="14">
    <source>
        <dbReference type="ARBA" id="ARBA00034059"/>
    </source>
</evidence>
<evidence type="ECO:0000256" key="4">
    <source>
        <dbReference type="ARBA" id="ARBA00011245"/>
    </source>
</evidence>
<dbReference type="Gene3D" id="3.50.50.60">
    <property type="entry name" value="FAD/NAD(P)-binding domain"/>
    <property type="match status" value="1"/>
</dbReference>
<dbReference type="OrthoDB" id="269227at2759"/>
<dbReference type="PIRSF" id="PIRSF000137">
    <property type="entry name" value="Alcohol_oxidase"/>
    <property type="match status" value="1"/>
</dbReference>
<gene>
    <name evidence="19" type="ORF">D9756_008461</name>
</gene>
<dbReference type="PANTHER" id="PTHR11552:SF147">
    <property type="entry name" value="CHOLINE DEHYDROGENASE, MITOCHONDRIAL"/>
    <property type="match status" value="1"/>
</dbReference>
<dbReference type="Pfam" id="PF05199">
    <property type="entry name" value="GMC_oxred_C"/>
    <property type="match status" value="1"/>
</dbReference>
<comment type="catalytic activity">
    <reaction evidence="13">
        <text>a pyranoside + acceptor = a pyranosid-3-ulose + reduced acceptor.</text>
        <dbReference type="EC" id="1.1.99.29"/>
    </reaction>
</comment>
<dbReference type="PANTHER" id="PTHR11552">
    <property type="entry name" value="GLUCOSE-METHANOL-CHOLINE GMC OXIDOREDUCTASE"/>
    <property type="match status" value="1"/>
</dbReference>
<keyword evidence="20" id="KW-1185">Reference proteome</keyword>
<dbReference type="GO" id="GO:0050660">
    <property type="term" value="F:flavin adenine dinucleotide binding"/>
    <property type="evidence" value="ECO:0007669"/>
    <property type="project" value="InterPro"/>
</dbReference>
<sequence length="685" mass="75704">MGSSVSAPISALLKFWVRMQLIRSFLPLLPLLATKALAAIYDDPSKLPPYKDYDFIVVGAGTAGSVIASRLSENPKWKVLVIEAGRLNEGFQDDLIKIPFLETRAAPRTSFDWNYTTVAQRALDYRSLSYSRGYTLGGTSSINFMVYTRGSENDYNRFADIAQEDGWSWDNMLPYALKGERHVRPNDGHDEKGQYVPKYHGTNGPLLTSLPGFLTEIDDRVLSVTREDPGEFPYNPDYNSGDPLGISWMHSTIGGPLRSSSATAYLKPAVQSRDNIDILYNTQVTRLKPPIFISTIWDTVEFVGNSDSKRYTRYAAKEIILAAGSLGTPQILLLSGIGPEKELKSLGIRSYVDSPQVGKNLLDHPVLPIHWTVDSNNTMDPILRGGPAYDEALKEYYATGQGRLAANGLSNHMGFFRLPDDSPILADGDPSSGGTAPHYELAFTNGFFTPSKAGLPKSGSYFSIINIVVSSTSRGTLTLSSSDPFVHPIINPRILETDFDKQTMISSVRASQRFVASRAFNGYITGNLTNLETDDDILNYIEQAADSMAHPCSTARVDPDPSLGVVDVQLFVHGTRHLRIVDASVWPIIPAGHPQAFIYITAERAADMIKERWSRRRLSVDMAVELYRRLSFSANKVAVGLLCGVVPLILFRSPFFAFVRQSKVTLHSLVKTRSVRAVSISRKDL</sequence>
<feature type="transmembrane region" description="Helical" evidence="17">
    <location>
        <begin position="637"/>
        <end position="659"/>
    </location>
</feature>
<dbReference type="InterPro" id="IPR007867">
    <property type="entry name" value="GMC_OxRtase_C"/>
</dbReference>
<evidence type="ECO:0000259" key="18">
    <source>
        <dbReference type="PROSITE" id="PS00624"/>
    </source>
</evidence>
<evidence type="ECO:0000256" key="6">
    <source>
        <dbReference type="ARBA" id="ARBA00022525"/>
    </source>
</evidence>
<evidence type="ECO:0000256" key="1">
    <source>
        <dbReference type="ARBA" id="ARBA00001974"/>
    </source>
</evidence>
<evidence type="ECO:0000256" key="10">
    <source>
        <dbReference type="ARBA" id="ARBA00033986"/>
    </source>
</evidence>
<evidence type="ECO:0000256" key="11">
    <source>
        <dbReference type="ARBA" id="ARBA00034010"/>
    </source>
</evidence>
<comment type="catalytic activity">
    <reaction evidence="14">
        <text>a pyranoside + acceptor = a pyranosid-3,4-diulose + reduced acceptor.</text>
        <dbReference type="EC" id="1.1.99.29"/>
    </reaction>
</comment>
<keyword evidence="17" id="KW-1133">Transmembrane helix</keyword>
<keyword evidence="17" id="KW-0812">Transmembrane</keyword>
<organism evidence="19 20">
    <name type="scientific">Leucocoprinus leucothites</name>
    <dbReference type="NCBI Taxonomy" id="201217"/>
    <lineage>
        <taxon>Eukaryota</taxon>
        <taxon>Fungi</taxon>
        <taxon>Dikarya</taxon>
        <taxon>Basidiomycota</taxon>
        <taxon>Agaricomycotina</taxon>
        <taxon>Agaricomycetes</taxon>
        <taxon>Agaricomycetidae</taxon>
        <taxon>Agaricales</taxon>
        <taxon>Agaricineae</taxon>
        <taxon>Agaricaceae</taxon>
        <taxon>Leucocoprinus</taxon>
    </lineage>
</organism>
<protein>
    <recommendedName>
        <fullName evidence="5">pyranose dehydrogenase (acceptor)</fullName>
        <ecNumber evidence="5">1.1.99.29</ecNumber>
    </recommendedName>
</protein>
<evidence type="ECO:0000256" key="16">
    <source>
        <dbReference type="PIRSR" id="PIRSR000137-2"/>
    </source>
</evidence>
<comment type="subcellular location">
    <subcellularLocation>
        <location evidence="2">Secreted</location>
    </subcellularLocation>
</comment>
<comment type="function">
    <text evidence="9">Catalyzes the single-oxidation or sequential double oxidation reaction of carbohydrates primarily at carbon-2 and/or carbon-3 with the concomitant reduction of the flavin. The enzyme exhibits a broad sugar substrate specificity, oxidizing different aldopyranoses to the corresponding C-1, C-2, C-3 or C-1,2, C-2,3 and C-3,4 (di)dehydro sugars with substrate-specific regioselectivity. Accepts only a narrow range of electron acceptors such as substituted benzoquinones and complexed metal ions and reacts extremely slowly with O(2) as acceptor. May play a role in the natural recycling of plant matter by oxidizing all major monosaccharides in lignocellulose and by reducing quinone compounds or reactive radical species generated during lignin depolymerization.</text>
</comment>
<feature type="binding site" evidence="16">
    <location>
        <begin position="594"/>
        <end position="595"/>
    </location>
    <ligand>
        <name>FAD</name>
        <dbReference type="ChEBI" id="CHEBI:57692"/>
    </ligand>
</feature>
<feature type="active site" description="Proton donor" evidence="15">
    <location>
        <position position="550"/>
    </location>
</feature>
<comment type="catalytic activity">
    <reaction evidence="12">
        <text>pyranose + acceptor = pyranos-3-ulose + reduced acceptor.</text>
        <dbReference type="EC" id="1.1.99.29"/>
    </reaction>
</comment>
<keyword evidence="7" id="KW-0285">Flavoprotein</keyword>
<keyword evidence="6" id="KW-0964">Secreted</keyword>
<feature type="active site" description="Proton acceptor" evidence="15">
    <location>
        <position position="593"/>
    </location>
</feature>
<dbReference type="Pfam" id="PF00732">
    <property type="entry name" value="GMC_oxred_N"/>
    <property type="match status" value="1"/>
</dbReference>
<evidence type="ECO:0000313" key="20">
    <source>
        <dbReference type="Proteomes" id="UP000559027"/>
    </source>
</evidence>
<dbReference type="EMBL" id="JAACJO010000013">
    <property type="protein sequence ID" value="KAF5351264.1"/>
    <property type="molecule type" value="Genomic_DNA"/>
</dbReference>
<dbReference type="SUPFAM" id="SSF54373">
    <property type="entry name" value="FAD-linked reductases, C-terminal domain"/>
    <property type="match status" value="1"/>
</dbReference>
<dbReference type="Proteomes" id="UP000559027">
    <property type="component" value="Unassembled WGS sequence"/>
</dbReference>
<feature type="binding site" evidence="16">
    <location>
        <position position="139"/>
    </location>
    <ligand>
        <name>FAD</name>
        <dbReference type="ChEBI" id="CHEBI:57692"/>
    </ligand>
</feature>
<dbReference type="PROSITE" id="PS00624">
    <property type="entry name" value="GMC_OXRED_2"/>
    <property type="match status" value="1"/>
</dbReference>
<comment type="catalytic activity">
    <reaction evidence="11">
        <text>pyranose + acceptor = pyranos-2,3-diulose + reduced acceptor.</text>
        <dbReference type="EC" id="1.1.99.29"/>
    </reaction>
</comment>
<evidence type="ECO:0000256" key="3">
    <source>
        <dbReference type="ARBA" id="ARBA00010790"/>
    </source>
</evidence>
<dbReference type="InterPro" id="IPR012132">
    <property type="entry name" value="GMC_OxRdtase"/>
</dbReference>
<keyword evidence="17" id="KW-0472">Membrane</keyword>
<dbReference type="SUPFAM" id="SSF51905">
    <property type="entry name" value="FAD/NAD(P)-binding domain"/>
    <property type="match status" value="1"/>
</dbReference>
<dbReference type="GO" id="GO:0033718">
    <property type="term" value="F:pyranose dehydrogenase (acceptor) activity"/>
    <property type="evidence" value="ECO:0007669"/>
    <property type="project" value="UniProtKB-EC"/>
</dbReference>
<feature type="binding site" evidence="16">
    <location>
        <position position="284"/>
    </location>
    <ligand>
        <name>FAD</name>
        <dbReference type="ChEBI" id="CHEBI:57692"/>
    </ligand>
</feature>
<comment type="catalytic activity">
    <reaction evidence="10">
        <text>pyranose + acceptor = pyranos-2-ulose + reduced acceptor.</text>
        <dbReference type="EC" id="1.1.99.29"/>
    </reaction>
</comment>
<dbReference type="AlphaFoldDB" id="A0A8H5D1B8"/>
<evidence type="ECO:0000256" key="13">
    <source>
        <dbReference type="ARBA" id="ARBA00034050"/>
    </source>
</evidence>